<evidence type="ECO:0000256" key="4">
    <source>
        <dbReference type="ARBA" id="ARBA00022692"/>
    </source>
</evidence>
<feature type="transmembrane region" description="Helical" evidence="7">
    <location>
        <begin position="153"/>
        <end position="172"/>
    </location>
</feature>
<evidence type="ECO:0000256" key="3">
    <source>
        <dbReference type="ARBA" id="ARBA00022679"/>
    </source>
</evidence>
<name>A0AAE4Z698_9BACT</name>
<keyword evidence="5 7" id="KW-1133">Transmembrane helix</keyword>
<evidence type="ECO:0000256" key="5">
    <source>
        <dbReference type="ARBA" id="ARBA00022989"/>
    </source>
</evidence>
<dbReference type="AlphaFoldDB" id="A0AAE4Z698"/>
<keyword evidence="6 7" id="KW-0472">Membrane</keyword>
<accession>A0AAE4Z698</accession>
<dbReference type="GO" id="GO:0016780">
    <property type="term" value="F:phosphotransferase activity, for other substituted phosphate groups"/>
    <property type="evidence" value="ECO:0007669"/>
    <property type="project" value="TreeGrafter"/>
</dbReference>
<comment type="subcellular location">
    <subcellularLocation>
        <location evidence="1">Membrane</location>
        <topology evidence="1">Multi-pass membrane protein</topology>
    </subcellularLocation>
</comment>
<dbReference type="PANTHER" id="PTHR30576:SF10">
    <property type="entry name" value="SLL5057 PROTEIN"/>
    <property type="match status" value="1"/>
</dbReference>
<feature type="transmembrane region" description="Helical" evidence="7">
    <location>
        <begin position="51"/>
        <end position="78"/>
    </location>
</feature>
<feature type="transmembrane region" description="Helical" evidence="7">
    <location>
        <begin position="98"/>
        <end position="116"/>
    </location>
</feature>
<dbReference type="NCBIfam" id="TIGR03025">
    <property type="entry name" value="EPS_sugtrans"/>
    <property type="match status" value="1"/>
</dbReference>
<dbReference type="Proteomes" id="UP000702544">
    <property type="component" value="Unassembled WGS sequence"/>
</dbReference>
<keyword evidence="4 7" id="KW-0812">Transmembrane</keyword>
<feature type="domain" description="Bacterial sugar transferase" evidence="8">
    <location>
        <begin position="313"/>
        <end position="502"/>
    </location>
</feature>
<evidence type="ECO:0000256" key="6">
    <source>
        <dbReference type="ARBA" id="ARBA00023136"/>
    </source>
</evidence>
<protein>
    <submittedName>
        <fullName evidence="9">Sugar transferase</fullName>
    </submittedName>
</protein>
<gene>
    <name evidence="9" type="ORF">GWO12_01585</name>
</gene>
<reference evidence="9 10" key="1">
    <citation type="submission" date="2020-01" db="EMBL/GenBank/DDBJ databases">
        <title>Genomes assembled from Gulf of Kutch pelagic sediment metagenomes.</title>
        <authorList>
            <person name="Chandrashekar M."/>
            <person name="Mahajan M.S."/>
            <person name="Dave K.J."/>
            <person name="Vatsa P."/>
            <person name="Nathani N.M."/>
        </authorList>
    </citation>
    <scope>NUCLEOTIDE SEQUENCE [LARGE SCALE GENOMIC DNA]</scope>
    <source>
        <strain evidence="9">KS3-K002</strain>
    </source>
</reference>
<sequence length="508" mass="56151">MSAKDLARMGADTSWFKQTDESGEPIIPGQDIRLEIDRVWRRRLRERLRRIVRVTSLMLGDSLAVMVGLVLAGAMAAATIPINPVEGVSHYFLPPNTIPAFLILQILVLAAAGAYGSRTVQPYVRVGLASVMGSVIFFTGLHIYSSLALTTEPITLAGSSALLFLLSGRKIARGSYRRLRRAGVGLRKVALITTPDGAVKDAARIARERDNRVRVCETIVVERPTNGGREWALRAIDRVSRDASLAGIVLSVDTPPGLVRAVVCGCKERGLPIFCVPPFLQEFSPDVRPESDGPLRFLELVRPAPKLPEMTVKRVIDVVGATLGLVLLAPVIFVLAVLIKLDSPGPAFFWQTRVGLGGRPFRMLKLRTMVAGADSQKKALAHLNGSGDWRLFKVATDPRVTRFGRFLRRYSLDEVPQLWNVIRGEMSLVGPRPFFIDDLEFYESHHFRRYSVLPGITGEWQVNGRSHVKDFDAVVAKDLHYIRNWSIGRDISILLKTLPAVIRGEGAM</sequence>
<evidence type="ECO:0000256" key="2">
    <source>
        <dbReference type="ARBA" id="ARBA00006464"/>
    </source>
</evidence>
<keyword evidence="3 9" id="KW-0808">Transferase</keyword>
<evidence type="ECO:0000313" key="9">
    <source>
        <dbReference type="EMBL" id="NIR73798.1"/>
    </source>
</evidence>
<dbReference type="InterPro" id="IPR017475">
    <property type="entry name" value="EPS_sugar_tfrase"/>
</dbReference>
<evidence type="ECO:0000313" key="10">
    <source>
        <dbReference type="Proteomes" id="UP000702544"/>
    </source>
</evidence>
<evidence type="ECO:0000256" key="1">
    <source>
        <dbReference type="ARBA" id="ARBA00004141"/>
    </source>
</evidence>
<comment type="caution">
    <text evidence="9">The sequence shown here is derived from an EMBL/GenBank/DDBJ whole genome shotgun (WGS) entry which is preliminary data.</text>
</comment>
<feature type="transmembrane region" description="Helical" evidence="7">
    <location>
        <begin position="123"/>
        <end position="147"/>
    </location>
</feature>
<comment type="similarity">
    <text evidence="2">Belongs to the bacterial sugar transferase family.</text>
</comment>
<proteinExistence type="inferred from homology"/>
<dbReference type="InterPro" id="IPR003362">
    <property type="entry name" value="Bact_transf"/>
</dbReference>
<organism evidence="9 10">
    <name type="scientific">Candidatus Kutchimonas denitrificans</name>
    <dbReference type="NCBI Taxonomy" id="3056748"/>
    <lineage>
        <taxon>Bacteria</taxon>
        <taxon>Pseudomonadati</taxon>
        <taxon>Gemmatimonadota</taxon>
        <taxon>Gemmatimonadia</taxon>
        <taxon>Candidatus Palauibacterales</taxon>
        <taxon>Candidatus Palauibacteraceae</taxon>
        <taxon>Candidatus Kutchimonas</taxon>
    </lineage>
</organism>
<dbReference type="EMBL" id="JAACAK010000012">
    <property type="protein sequence ID" value="NIR73798.1"/>
    <property type="molecule type" value="Genomic_DNA"/>
</dbReference>
<evidence type="ECO:0000256" key="7">
    <source>
        <dbReference type="SAM" id="Phobius"/>
    </source>
</evidence>
<dbReference type="GO" id="GO:0016020">
    <property type="term" value="C:membrane"/>
    <property type="evidence" value="ECO:0007669"/>
    <property type="project" value="UniProtKB-SubCell"/>
</dbReference>
<feature type="transmembrane region" description="Helical" evidence="7">
    <location>
        <begin position="315"/>
        <end position="339"/>
    </location>
</feature>
<dbReference type="PANTHER" id="PTHR30576">
    <property type="entry name" value="COLANIC BIOSYNTHESIS UDP-GLUCOSE LIPID CARRIER TRANSFERASE"/>
    <property type="match status" value="1"/>
</dbReference>
<evidence type="ECO:0000259" key="8">
    <source>
        <dbReference type="Pfam" id="PF02397"/>
    </source>
</evidence>
<dbReference type="Pfam" id="PF02397">
    <property type="entry name" value="Bac_transf"/>
    <property type="match status" value="1"/>
</dbReference>